<evidence type="ECO:0000313" key="2">
    <source>
        <dbReference type="EMBL" id="ADF29433.1"/>
    </source>
</evidence>
<protein>
    <submittedName>
        <fullName evidence="1">P13</fullName>
    </submittedName>
</protein>
<gene>
    <name evidence="1" type="primary">ORF13</name>
</gene>
<sequence length="51" mass="5679">MALAASISCRYSEVDGTFSLVHAPISNNVQMIDTRNMCTFCMINPLQRLDV</sequence>
<geneLocation type="plasmid" evidence="1">
    <name>pXF-RIV11</name>
</geneLocation>
<evidence type="ECO:0000313" key="1">
    <source>
        <dbReference type="EMBL" id="ADF29400.1"/>
    </source>
</evidence>
<name>D5LLB0_XYLFS</name>
<geneLocation type="plasmid" evidence="2">
    <name>pXF-RIV16</name>
</geneLocation>
<dbReference type="EMBL" id="GU938458">
    <property type="protein sequence ID" value="ADF29433.1"/>
    <property type="molecule type" value="Genomic_DNA"/>
</dbReference>
<keyword evidence="1" id="KW-0614">Plasmid</keyword>
<accession>D5LLB0</accession>
<dbReference type="EMBL" id="GU938457">
    <property type="protein sequence ID" value="ADF29400.1"/>
    <property type="molecule type" value="Genomic_DNA"/>
</dbReference>
<reference evidence="1" key="1">
    <citation type="journal article" date="2010" name="Physiol. Mol. Plant Pathol.">
        <title>Plasmids of Xylella fastidiosa mulberry-infecting strains share extensive sequence identity and gene complement with pVEIS01 from the earthworm symbiont Verminephrobacter eiseniae.</title>
        <authorList>
            <person name="Stenger D.C."/>
            <person name="Lee M.W."/>
            <person name="Rogers E.E."/>
            <person name="Chen J."/>
        </authorList>
    </citation>
    <scope>NUCLEOTIDE SEQUENCE</scope>
    <source>
        <strain evidence="1">Riv11</strain>
        <strain evidence="2">Riv16</strain>
        <plasmid evidence="1">pXF-RIV11</plasmid>
        <plasmid evidence="2">pXF-RIV16</plasmid>
    </source>
</reference>
<organism evidence="1">
    <name type="scientific">Xylella fastidiosa</name>
    <dbReference type="NCBI Taxonomy" id="2371"/>
    <lineage>
        <taxon>Bacteria</taxon>
        <taxon>Pseudomonadati</taxon>
        <taxon>Pseudomonadota</taxon>
        <taxon>Gammaproteobacteria</taxon>
        <taxon>Lysobacterales</taxon>
        <taxon>Lysobacteraceae</taxon>
        <taxon>Xylella</taxon>
    </lineage>
</organism>
<proteinExistence type="predicted"/>
<dbReference type="AlphaFoldDB" id="D5LLB0"/>